<feature type="signal peptide" evidence="2">
    <location>
        <begin position="1"/>
        <end position="19"/>
    </location>
</feature>
<evidence type="ECO:0000313" key="4">
    <source>
        <dbReference type="Proteomes" id="UP000194450"/>
    </source>
</evidence>
<dbReference type="PROSITE" id="PS51257">
    <property type="entry name" value="PROKAR_LIPOPROTEIN"/>
    <property type="match status" value="1"/>
</dbReference>
<dbReference type="SUPFAM" id="SSF51126">
    <property type="entry name" value="Pectin lyase-like"/>
    <property type="match status" value="1"/>
</dbReference>
<sequence>MKANKLFALSALTASLMLAGCGGDINLTPTSVDNSTDNSVTNPGGGGSTDNNCASYTDDGVTVRGSVEGDNCVYSSNFSTPNNPIRTDIRIVDLPNDGAHIFPNGLYIGDGLENDPANIPANGPTLTIDAGATLAFQDADGFVQIARGSKIIAEGEANAPITFTADEDLTGDVNKDTDRGLWGGVILLGRGISNKCDQADLENCSLEAEGGAGLYGGSDNSDDSGVLSHVVVKYAGFEVAVGNELNGITFYAIGDATQVDHIQVHNNVDDGIEFFGGAVNFKHAVLTGNGDDSLDWADGWSGAGQYIYVRHNESLANRGIEGDNNSGNFLAEPFTSPQIANMTIVGSNYSTTDRDSEGVLLRRGTQAELYNFVITGPELMGECLELDDAETSDHIADGNMVIESSVVACAENFADQTAQDWFEGGANNVALTDAATVLENGLYTASPILDAAGAEVAVTAKADLSTVNPFFDDVDFVGAISADDDWTAGWAFDLNN</sequence>
<dbReference type="OrthoDB" id="237393at2"/>
<name>A0A1Y6G3C5_9GAMM</name>
<feature type="compositionally biased region" description="Polar residues" evidence="1">
    <location>
        <begin position="30"/>
        <end position="42"/>
    </location>
</feature>
<evidence type="ECO:0000313" key="3">
    <source>
        <dbReference type="EMBL" id="SMQ80441.1"/>
    </source>
</evidence>
<evidence type="ECO:0000256" key="2">
    <source>
        <dbReference type="SAM" id="SignalP"/>
    </source>
</evidence>
<dbReference type="PANTHER" id="PTHR41339">
    <property type="entry name" value="LIPL48"/>
    <property type="match status" value="1"/>
</dbReference>
<dbReference type="RefSeq" id="WP_086435332.1">
    <property type="nucleotide sequence ID" value="NZ_FXWH01000003.1"/>
</dbReference>
<proteinExistence type="predicted"/>
<accession>A0A1Y6G3C5</accession>
<dbReference type="Proteomes" id="UP000194450">
    <property type="component" value="Unassembled WGS sequence"/>
</dbReference>
<reference evidence="4" key="1">
    <citation type="submission" date="2017-04" db="EMBL/GenBank/DDBJ databases">
        <authorList>
            <person name="Varghese N."/>
            <person name="Submissions S."/>
        </authorList>
    </citation>
    <scope>NUCLEOTIDE SEQUENCE [LARGE SCALE GENOMIC DNA]</scope>
</reference>
<feature type="region of interest" description="Disordered" evidence="1">
    <location>
        <begin position="30"/>
        <end position="53"/>
    </location>
</feature>
<dbReference type="AlphaFoldDB" id="A0A1Y6G3C5"/>
<evidence type="ECO:0008006" key="5">
    <source>
        <dbReference type="Google" id="ProtNLM"/>
    </source>
</evidence>
<dbReference type="EMBL" id="FXWH01000003">
    <property type="protein sequence ID" value="SMQ80441.1"/>
    <property type="molecule type" value="Genomic_DNA"/>
</dbReference>
<protein>
    <recommendedName>
        <fullName evidence="5">Right handed beta helix region</fullName>
    </recommendedName>
</protein>
<organism evidence="3 4">
    <name type="scientific">Pseudidiomarina planktonica</name>
    <dbReference type="NCBI Taxonomy" id="1323738"/>
    <lineage>
        <taxon>Bacteria</taxon>
        <taxon>Pseudomonadati</taxon>
        <taxon>Pseudomonadota</taxon>
        <taxon>Gammaproteobacteria</taxon>
        <taxon>Alteromonadales</taxon>
        <taxon>Idiomarinaceae</taxon>
        <taxon>Pseudidiomarina</taxon>
    </lineage>
</organism>
<dbReference type="PANTHER" id="PTHR41339:SF1">
    <property type="entry name" value="SECRETED PROTEIN"/>
    <property type="match status" value="1"/>
</dbReference>
<dbReference type="InterPro" id="IPR011050">
    <property type="entry name" value="Pectin_lyase_fold/virulence"/>
</dbReference>
<gene>
    <name evidence="3" type="ORF">SAMN06297229_2200</name>
</gene>
<keyword evidence="4" id="KW-1185">Reference proteome</keyword>
<evidence type="ECO:0000256" key="1">
    <source>
        <dbReference type="SAM" id="MobiDB-lite"/>
    </source>
</evidence>
<keyword evidence="2" id="KW-0732">Signal</keyword>
<feature type="chain" id="PRO_5012396264" description="Right handed beta helix region" evidence="2">
    <location>
        <begin position="20"/>
        <end position="496"/>
    </location>
</feature>